<organism evidence="1 2">
    <name type="scientific">Araneus ventricosus</name>
    <name type="common">Orbweaver spider</name>
    <name type="synonym">Epeira ventricosa</name>
    <dbReference type="NCBI Taxonomy" id="182803"/>
    <lineage>
        <taxon>Eukaryota</taxon>
        <taxon>Metazoa</taxon>
        <taxon>Ecdysozoa</taxon>
        <taxon>Arthropoda</taxon>
        <taxon>Chelicerata</taxon>
        <taxon>Arachnida</taxon>
        <taxon>Araneae</taxon>
        <taxon>Araneomorphae</taxon>
        <taxon>Entelegynae</taxon>
        <taxon>Araneoidea</taxon>
        <taxon>Araneidae</taxon>
        <taxon>Araneus</taxon>
    </lineage>
</organism>
<evidence type="ECO:0000313" key="1">
    <source>
        <dbReference type="EMBL" id="GBM66302.1"/>
    </source>
</evidence>
<dbReference type="Proteomes" id="UP000499080">
    <property type="component" value="Unassembled WGS sequence"/>
</dbReference>
<accession>A0A4Y2HLV0</accession>
<dbReference type="EMBL" id="BGPR01002018">
    <property type="protein sequence ID" value="GBM66302.1"/>
    <property type="molecule type" value="Genomic_DNA"/>
</dbReference>
<gene>
    <name evidence="1" type="ORF">AVEN_220064_1</name>
</gene>
<comment type="caution">
    <text evidence="1">The sequence shown here is derived from an EMBL/GenBank/DDBJ whole genome shotgun (WGS) entry which is preliminary data.</text>
</comment>
<sequence length="119" mass="13646">MFLVVGVYIQDPYCAPIGRRHKALKQVIWGTKRVHPHKHAQFRDAEVHRSGIDECECSNEGMPRPVERQNPFNRQPVAEIATTGPCCINDHWQDDATKCVERVRLPPVRETLGARVEHL</sequence>
<reference evidence="1 2" key="1">
    <citation type="journal article" date="2019" name="Sci. Rep.">
        <title>Orb-weaving spider Araneus ventricosus genome elucidates the spidroin gene catalogue.</title>
        <authorList>
            <person name="Kono N."/>
            <person name="Nakamura H."/>
            <person name="Ohtoshi R."/>
            <person name="Moran D.A.P."/>
            <person name="Shinohara A."/>
            <person name="Yoshida Y."/>
            <person name="Fujiwara M."/>
            <person name="Mori M."/>
            <person name="Tomita M."/>
            <person name="Arakawa K."/>
        </authorList>
    </citation>
    <scope>NUCLEOTIDE SEQUENCE [LARGE SCALE GENOMIC DNA]</scope>
</reference>
<evidence type="ECO:0000313" key="2">
    <source>
        <dbReference type="Proteomes" id="UP000499080"/>
    </source>
</evidence>
<keyword evidence="2" id="KW-1185">Reference proteome</keyword>
<protein>
    <submittedName>
        <fullName evidence="1">Uncharacterized protein</fullName>
    </submittedName>
</protein>
<name>A0A4Y2HLV0_ARAVE</name>
<dbReference type="AlphaFoldDB" id="A0A4Y2HLV0"/>
<proteinExistence type="predicted"/>